<dbReference type="GO" id="GO:0046872">
    <property type="term" value="F:metal ion binding"/>
    <property type="evidence" value="ECO:0007669"/>
    <property type="project" value="UniProtKB-KW"/>
</dbReference>
<organism evidence="17 18">
    <name type="scientific">Spirochaeta isovalerica</name>
    <dbReference type="NCBI Taxonomy" id="150"/>
    <lineage>
        <taxon>Bacteria</taxon>
        <taxon>Pseudomonadati</taxon>
        <taxon>Spirochaetota</taxon>
        <taxon>Spirochaetia</taxon>
        <taxon>Spirochaetales</taxon>
        <taxon>Spirochaetaceae</taxon>
        <taxon>Spirochaeta</taxon>
    </lineage>
</organism>
<feature type="active site" description="Proton acceptor" evidence="16">
    <location>
        <position position="109"/>
    </location>
</feature>
<evidence type="ECO:0000256" key="13">
    <source>
        <dbReference type="ARBA" id="ARBA00022993"/>
    </source>
</evidence>
<evidence type="ECO:0000256" key="6">
    <source>
        <dbReference type="ARBA" id="ARBA00012102"/>
    </source>
</evidence>
<keyword evidence="16" id="KW-0479">Metal-binding</keyword>
<dbReference type="RefSeq" id="WP_184745401.1">
    <property type="nucleotide sequence ID" value="NZ_JACHGJ010000002.1"/>
</dbReference>
<keyword evidence="8 16" id="KW-0808">Transferase</keyword>
<dbReference type="HAMAP" id="MF_01274">
    <property type="entry name" value="Pantothen_kinase_3"/>
    <property type="match status" value="1"/>
</dbReference>
<evidence type="ECO:0000256" key="9">
    <source>
        <dbReference type="ARBA" id="ARBA00022741"/>
    </source>
</evidence>
<dbReference type="CDD" id="cd24015">
    <property type="entry name" value="ASKHA_NBD_PanK-III"/>
    <property type="match status" value="1"/>
</dbReference>
<evidence type="ECO:0000256" key="10">
    <source>
        <dbReference type="ARBA" id="ARBA00022777"/>
    </source>
</evidence>
<accession>A0A841R9E0</accession>
<dbReference type="PANTHER" id="PTHR34265:SF1">
    <property type="entry name" value="TYPE III PANTOTHENATE KINASE"/>
    <property type="match status" value="1"/>
</dbReference>
<comment type="cofactor">
    <cofactor evidence="2">
        <name>K(+)</name>
        <dbReference type="ChEBI" id="CHEBI:29103"/>
    </cofactor>
</comment>
<feature type="binding site" evidence="16">
    <location>
        <position position="133"/>
    </location>
    <ligand>
        <name>ATP</name>
        <dbReference type="ChEBI" id="CHEBI:30616"/>
    </ligand>
</feature>
<evidence type="ECO:0000256" key="11">
    <source>
        <dbReference type="ARBA" id="ARBA00022840"/>
    </source>
</evidence>
<evidence type="ECO:0000256" key="3">
    <source>
        <dbReference type="ARBA" id="ARBA00004496"/>
    </source>
</evidence>
<dbReference type="GO" id="GO:0015937">
    <property type="term" value="P:coenzyme A biosynthetic process"/>
    <property type="evidence" value="ECO:0007669"/>
    <property type="project" value="UniProtKB-UniRule"/>
</dbReference>
<comment type="caution">
    <text evidence="17">The sequence shown here is derived from an EMBL/GenBank/DDBJ whole genome shotgun (WGS) entry which is preliminary data.</text>
</comment>
<evidence type="ECO:0000256" key="12">
    <source>
        <dbReference type="ARBA" id="ARBA00022958"/>
    </source>
</evidence>
<comment type="subunit">
    <text evidence="5 16">Homodimer.</text>
</comment>
<evidence type="ECO:0000256" key="8">
    <source>
        <dbReference type="ARBA" id="ARBA00022679"/>
    </source>
</evidence>
<sequence>MILCLDVGNTQLYGGLFKEDKVIFRFRKVMNKGISSDEIGIFLRSVIRENGLDPSDVSRIAYCSVVPDLNHSLENSCRHYFDLEPFSLKPGVKTGLKIKYSNPGEVGADRIADAIGAYTLFPGKDIIIVDFGTATTIEVLTKNREYLGGAIVPGMKIAMQALEERTAKLPKVEIVKPTKACGRSTIESIQSGLYFGNLGIIKEITRMITKESFEGGKPMIIGTGGFSGLYRDSGVFDEIIPDLVLDGIYKAQELNK</sequence>
<comment type="similarity">
    <text evidence="14 16">Belongs to the type III pantothenate kinase family.</text>
</comment>
<dbReference type="GO" id="GO:0004594">
    <property type="term" value="F:pantothenate kinase activity"/>
    <property type="evidence" value="ECO:0007669"/>
    <property type="project" value="UniProtKB-UniRule"/>
</dbReference>
<dbReference type="Proteomes" id="UP000587760">
    <property type="component" value="Unassembled WGS sequence"/>
</dbReference>
<dbReference type="UniPathway" id="UPA00241">
    <property type="reaction ID" value="UER00352"/>
</dbReference>
<feature type="binding site" evidence="16">
    <location>
        <position position="100"/>
    </location>
    <ligand>
        <name>substrate</name>
    </ligand>
</feature>
<keyword evidence="18" id="KW-1185">Reference proteome</keyword>
<dbReference type="EC" id="2.7.1.33" evidence="6 16"/>
<dbReference type="SUPFAM" id="SSF53067">
    <property type="entry name" value="Actin-like ATPase domain"/>
    <property type="match status" value="2"/>
</dbReference>
<proteinExistence type="inferred from homology"/>
<keyword evidence="13 16" id="KW-0173">Coenzyme A biosynthesis</keyword>
<dbReference type="GO" id="GO:0005737">
    <property type="term" value="C:cytoplasm"/>
    <property type="evidence" value="ECO:0007669"/>
    <property type="project" value="UniProtKB-SubCell"/>
</dbReference>
<evidence type="ECO:0000256" key="2">
    <source>
        <dbReference type="ARBA" id="ARBA00001958"/>
    </source>
</evidence>
<evidence type="ECO:0000256" key="5">
    <source>
        <dbReference type="ARBA" id="ARBA00011738"/>
    </source>
</evidence>
<comment type="function">
    <text evidence="16">Catalyzes the phosphorylation of pantothenate (Pan), the first step in CoA biosynthesis.</text>
</comment>
<feature type="binding site" evidence="16">
    <location>
        <position position="130"/>
    </location>
    <ligand>
        <name>K(+)</name>
        <dbReference type="ChEBI" id="CHEBI:29103"/>
    </ligand>
</feature>
<dbReference type="AlphaFoldDB" id="A0A841R9E0"/>
<keyword evidence="7 16" id="KW-0963">Cytoplasm</keyword>
<dbReference type="InterPro" id="IPR043129">
    <property type="entry name" value="ATPase_NBD"/>
</dbReference>
<keyword evidence="12 16" id="KW-0630">Potassium</keyword>
<dbReference type="NCBIfam" id="TIGR00671">
    <property type="entry name" value="baf"/>
    <property type="match status" value="1"/>
</dbReference>
<dbReference type="Pfam" id="PF03309">
    <property type="entry name" value="Pan_kinase"/>
    <property type="match status" value="1"/>
</dbReference>
<evidence type="ECO:0000256" key="1">
    <source>
        <dbReference type="ARBA" id="ARBA00001206"/>
    </source>
</evidence>
<comment type="catalytic activity">
    <reaction evidence="1 16">
        <text>(R)-pantothenate + ATP = (R)-4'-phosphopantothenate + ADP + H(+)</text>
        <dbReference type="Rhea" id="RHEA:16373"/>
        <dbReference type="ChEBI" id="CHEBI:10986"/>
        <dbReference type="ChEBI" id="CHEBI:15378"/>
        <dbReference type="ChEBI" id="CHEBI:29032"/>
        <dbReference type="ChEBI" id="CHEBI:30616"/>
        <dbReference type="ChEBI" id="CHEBI:456216"/>
        <dbReference type="EC" id="2.7.1.33"/>
    </reaction>
</comment>
<comment type="pathway">
    <text evidence="4 16">Cofactor biosynthesis; coenzyme A biosynthesis; CoA from (R)-pantothenate: step 1/5.</text>
</comment>
<feature type="binding site" evidence="16">
    <location>
        <begin position="107"/>
        <end position="110"/>
    </location>
    <ligand>
        <name>substrate</name>
    </ligand>
</feature>
<feature type="binding site" evidence="16">
    <location>
        <position position="185"/>
    </location>
    <ligand>
        <name>substrate</name>
    </ligand>
</feature>
<keyword evidence="11 16" id="KW-0067">ATP-binding</keyword>
<reference evidence="17 18" key="1">
    <citation type="submission" date="2020-08" db="EMBL/GenBank/DDBJ databases">
        <title>Genomic Encyclopedia of Type Strains, Phase IV (KMG-IV): sequencing the most valuable type-strain genomes for metagenomic binning, comparative biology and taxonomic classification.</title>
        <authorList>
            <person name="Goeker M."/>
        </authorList>
    </citation>
    <scope>NUCLEOTIDE SEQUENCE [LARGE SCALE GENOMIC DNA]</scope>
    <source>
        <strain evidence="17 18">DSM 2461</strain>
    </source>
</reference>
<gene>
    <name evidence="16" type="primary">coaX</name>
    <name evidence="17" type="ORF">HNR50_001485</name>
</gene>
<evidence type="ECO:0000256" key="16">
    <source>
        <dbReference type="HAMAP-Rule" id="MF_01274"/>
    </source>
</evidence>
<evidence type="ECO:0000256" key="15">
    <source>
        <dbReference type="ARBA" id="ARBA00040883"/>
    </source>
</evidence>
<comment type="cofactor">
    <cofactor evidence="16">
        <name>NH4(+)</name>
        <dbReference type="ChEBI" id="CHEBI:28938"/>
    </cofactor>
    <cofactor evidence="16">
        <name>K(+)</name>
        <dbReference type="ChEBI" id="CHEBI:29103"/>
    </cofactor>
    <text evidence="16">A monovalent cation. Ammonium or potassium.</text>
</comment>
<keyword evidence="9 16" id="KW-0547">Nucleotide-binding</keyword>
<evidence type="ECO:0000313" key="17">
    <source>
        <dbReference type="EMBL" id="MBB6479827.1"/>
    </source>
</evidence>
<dbReference type="NCBIfam" id="NF009855">
    <property type="entry name" value="PRK13321.1"/>
    <property type="match status" value="1"/>
</dbReference>
<evidence type="ECO:0000256" key="7">
    <source>
        <dbReference type="ARBA" id="ARBA00022490"/>
    </source>
</evidence>
<evidence type="ECO:0000256" key="14">
    <source>
        <dbReference type="ARBA" id="ARBA00038036"/>
    </source>
</evidence>
<dbReference type="PANTHER" id="PTHR34265">
    <property type="entry name" value="TYPE III PANTOTHENATE KINASE"/>
    <property type="match status" value="1"/>
</dbReference>
<dbReference type="EMBL" id="JACHGJ010000002">
    <property type="protein sequence ID" value="MBB6479827.1"/>
    <property type="molecule type" value="Genomic_DNA"/>
</dbReference>
<evidence type="ECO:0000256" key="4">
    <source>
        <dbReference type="ARBA" id="ARBA00005225"/>
    </source>
</evidence>
<protein>
    <recommendedName>
        <fullName evidence="15 16">Type III pantothenate kinase</fullName>
        <ecNumber evidence="6 16">2.7.1.33</ecNumber>
    </recommendedName>
    <alternativeName>
        <fullName evidence="16">PanK-III</fullName>
    </alternativeName>
    <alternativeName>
        <fullName evidence="16">Pantothenic acid kinase</fullName>
    </alternativeName>
</protein>
<dbReference type="GO" id="GO:0005524">
    <property type="term" value="F:ATP binding"/>
    <property type="evidence" value="ECO:0007669"/>
    <property type="project" value="UniProtKB-UniRule"/>
</dbReference>
<dbReference type="InterPro" id="IPR004619">
    <property type="entry name" value="Type_III_PanK"/>
</dbReference>
<feature type="binding site" evidence="16">
    <location>
        <begin position="6"/>
        <end position="13"/>
    </location>
    <ligand>
        <name>ATP</name>
        <dbReference type="ChEBI" id="CHEBI:30616"/>
    </ligand>
</feature>
<name>A0A841R9E0_9SPIO</name>
<dbReference type="Gene3D" id="3.30.420.40">
    <property type="match status" value="2"/>
</dbReference>
<comment type="subcellular location">
    <subcellularLocation>
        <location evidence="3 16">Cytoplasm</location>
    </subcellularLocation>
</comment>
<evidence type="ECO:0000313" key="18">
    <source>
        <dbReference type="Proteomes" id="UP000587760"/>
    </source>
</evidence>
<keyword evidence="10 16" id="KW-0418">Kinase</keyword>